<gene>
    <name evidence="1" type="ORF">H5410_046480</name>
</gene>
<protein>
    <submittedName>
        <fullName evidence="1">Uncharacterized protein</fullName>
    </submittedName>
</protein>
<dbReference type="EMBL" id="JACXVP010000009">
    <property type="protein sequence ID" value="KAG5586046.1"/>
    <property type="molecule type" value="Genomic_DNA"/>
</dbReference>
<evidence type="ECO:0000313" key="1">
    <source>
        <dbReference type="EMBL" id="KAG5586046.1"/>
    </source>
</evidence>
<evidence type="ECO:0000313" key="2">
    <source>
        <dbReference type="Proteomes" id="UP000824120"/>
    </source>
</evidence>
<name>A0A9J5XFS8_SOLCO</name>
<dbReference type="Proteomes" id="UP000824120">
    <property type="component" value="Chromosome 9"/>
</dbReference>
<organism evidence="1 2">
    <name type="scientific">Solanum commersonii</name>
    <name type="common">Commerson's wild potato</name>
    <name type="synonym">Commerson's nightshade</name>
    <dbReference type="NCBI Taxonomy" id="4109"/>
    <lineage>
        <taxon>Eukaryota</taxon>
        <taxon>Viridiplantae</taxon>
        <taxon>Streptophyta</taxon>
        <taxon>Embryophyta</taxon>
        <taxon>Tracheophyta</taxon>
        <taxon>Spermatophyta</taxon>
        <taxon>Magnoliopsida</taxon>
        <taxon>eudicotyledons</taxon>
        <taxon>Gunneridae</taxon>
        <taxon>Pentapetalae</taxon>
        <taxon>asterids</taxon>
        <taxon>lamiids</taxon>
        <taxon>Solanales</taxon>
        <taxon>Solanaceae</taxon>
        <taxon>Solanoideae</taxon>
        <taxon>Solaneae</taxon>
        <taxon>Solanum</taxon>
    </lineage>
</organism>
<sequence>MGNHNEMQRVHTLSMQLYLCLRICITADHSTQLVGMADTLGDPPFGRFHLLVALAFSIFAL</sequence>
<comment type="caution">
    <text evidence="1">The sequence shown here is derived from an EMBL/GenBank/DDBJ whole genome shotgun (WGS) entry which is preliminary data.</text>
</comment>
<accession>A0A9J5XFS8</accession>
<proteinExistence type="predicted"/>
<dbReference type="AlphaFoldDB" id="A0A9J5XFS8"/>
<reference evidence="1 2" key="1">
    <citation type="submission" date="2020-09" db="EMBL/GenBank/DDBJ databases">
        <title>De no assembly of potato wild relative species, Solanum commersonii.</title>
        <authorList>
            <person name="Cho K."/>
        </authorList>
    </citation>
    <scope>NUCLEOTIDE SEQUENCE [LARGE SCALE GENOMIC DNA]</scope>
    <source>
        <strain evidence="1">LZ3.2</strain>
        <tissue evidence="1">Leaf</tissue>
    </source>
</reference>
<keyword evidence="2" id="KW-1185">Reference proteome</keyword>